<organism evidence="3 4">
    <name type="scientific">Cytospora leucostoma</name>
    <dbReference type="NCBI Taxonomy" id="1230097"/>
    <lineage>
        <taxon>Eukaryota</taxon>
        <taxon>Fungi</taxon>
        <taxon>Dikarya</taxon>
        <taxon>Ascomycota</taxon>
        <taxon>Pezizomycotina</taxon>
        <taxon>Sordariomycetes</taxon>
        <taxon>Sordariomycetidae</taxon>
        <taxon>Diaporthales</taxon>
        <taxon>Cytosporaceae</taxon>
        <taxon>Cytospora</taxon>
    </lineage>
</organism>
<dbReference type="SMART" id="SM00271">
    <property type="entry name" value="DnaJ"/>
    <property type="match status" value="1"/>
</dbReference>
<dbReference type="Gene3D" id="1.10.287.110">
    <property type="entry name" value="DnaJ domain"/>
    <property type="match status" value="1"/>
</dbReference>
<accession>A0A423WT21</accession>
<feature type="compositionally biased region" description="Basic and acidic residues" evidence="1">
    <location>
        <begin position="88"/>
        <end position="101"/>
    </location>
</feature>
<keyword evidence="4" id="KW-1185">Reference proteome</keyword>
<dbReference type="InParanoid" id="A0A423WT21"/>
<protein>
    <recommendedName>
        <fullName evidence="2">J domain-containing protein</fullName>
    </recommendedName>
</protein>
<evidence type="ECO:0000259" key="2">
    <source>
        <dbReference type="PROSITE" id="PS50076"/>
    </source>
</evidence>
<gene>
    <name evidence="3" type="ORF">VPNG_07524</name>
</gene>
<proteinExistence type="predicted"/>
<evidence type="ECO:0000313" key="4">
    <source>
        <dbReference type="Proteomes" id="UP000285146"/>
    </source>
</evidence>
<name>A0A423WT21_9PEZI</name>
<dbReference type="InterPro" id="IPR052763">
    <property type="entry name" value="DnaJ_C4"/>
</dbReference>
<dbReference type="PANTHER" id="PTHR44825:SF1">
    <property type="entry name" value="DNAJ HOMOLOG SUBFAMILY C MEMBER 4"/>
    <property type="match status" value="1"/>
</dbReference>
<evidence type="ECO:0000313" key="3">
    <source>
        <dbReference type="EMBL" id="ROW06371.1"/>
    </source>
</evidence>
<dbReference type="OrthoDB" id="10250354at2759"/>
<feature type="domain" description="J" evidence="2">
    <location>
        <begin position="8"/>
        <end position="73"/>
    </location>
</feature>
<dbReference type="PROSITE" id="PS00636">
    <property type="entry name" value="DNAJ_1"/>
    <property type="match status" value="1"/>
</dbReference>
<dbReference type="PANTHER" id="PTHR44825">
    <property type="match status" value="1"/>
</dbReference>
<evidence type="ECO:0000256" key="1">
    <source>
        <dbReference type="SAM" id="MobiDB-lite"/>
    </source>
</evidence>
<dbReference type="EMBL" id="LKEB01000042">
    <property type="protein sequence ID" value="ROW06371.1"/>
    <property type="molecule type" value="Genomic_DNA"/>
</dbReference>
<comment type="caution">
    <text evidence="3">The sequence shown here is derived from an EMBL/GenBank/DDBJ whole genome shotgun (WGS) entry which is preliminary data.</text>
</comment>
<dbReference type="CDD" id="cd06257">
    <property type="entry name" value="DnaJ"/>
    <property type="match status" value="1"/>
</dbReference>
<dbReference type="SUPFAM" id="SSF46565">
    <property type="entry name" value="Chaperone J-domain"/>
    <property type="match status" value="1"/>
</dbReference>
<dbReference type="STRING" id="1230097.A0A423WT21"/>
<reference evidence="3 4" key="1">
    <citation type="submission" date="2015-09" db="EMBL/GenBank/DDBJ databases">
        <title>Host preference determinants of Valsa canker pathogens revealed by comparative genomics.</title>
        <authorList>
            <person name="Yin Z."/>
            <person name="Huang L."/>
        </authorList>
    </citation>
    <scope>NUCLEOTIDE SEQUENCE [LARGE SCALE GENOMIC DNA]</scope>
    <source>
        <strain evidence="3 4">SXYLt</strain>
    </source>
</reference>
<dbReference type="InterPro" id="IPR001623">
    <property type="entry name" value="DnaJ_domain"/>
</dbReference>
<dbReference type="InterPro" id="IPR018253">
    <property type="entry name" value="DnaJ_domain_CS"/>
</dbReference>
<feature type="region of interest" description="Disordered" evidence="1">
    <location>
        <begin position="77"/>
        <end position="101"/>
    </location>
</feature>
<dbReference type="InterPro" id="IPR036869">
    <property type="entry name" value="J_dom_sf"/>
</dbReference>
<dbReference type="AlphaFoldDB" id="A0A423WT21"/>
<dbReference type="Pfam" id="PF00226">
    <property type="entry name" value="DnaJ"/>
    <property type="match status" value="1"/>
</dbReference>
<dbReference type="Proteomes" id="UP000285146">
    <property type="component" value="Unassembled WGS sequence"/>
</dbReference>
<dbReference type="PROSITE" id="PS50076">
    <property type="entry name" value="DNAJ_2"/>
    <property type="match status" value="1"/>
</dbReference>
<dbReference type="PRINTS" id="PR00625">
    <property type="entry name" value="JDOMAIN"/>
</dbReference>
<sequence>MSAERMPNYYEVLGISPDATGAEIRRAFFQLSLEKHPDKVGMSQEAHEEYVLITSAYEVLKDPSSREQYNDSLAEHQEQYDGEGWTHPYDRPNEEDDGLHPTPDEIAFLRYRSAMNGLRGLSISLDNLLLMISDLVRRLEENTLEELDVSMIQGLILSMRGWLDHITDGLEGLESLVNRINNLSDLEVQLQGLITRLMSQLYVPSTVSDAQAASDVETMLAAVQLWSMSI</sequence>